<keyword evidence="10" id="KW-1185">Reference proteome</keyword>
<feature type="signal peptide" evidence="6">
    <location>
        <begin position="1"/>
        <end position="20"/>
    </location>
</feature>
<dbReference type="Gene3D" id="3.40.50.2300">
    <property type="match status" value="1"/>
</dbReference>
<feature type="domain" description="Response regulatory" evidence="8">
    <location>
        <begin position="601"/>
        <end position="715"/>
    </location>
</feature>
<dbReference type="Proteomes" id="UP001596043">
    <property type="component" value="Unassembled WGS sequence"/>
</dbReference>
<dbReference type="InterPro" id="IPR003594">
    <property type="entry name" value="HATPase_dom"/>
</dbReference>
<dbReference type="InterPro" id="IPR036890">
    <property type="entry name" value="HATPase_C_sf"/>
</dbReference>
<feature type="transmembrane region" description="Helical" evidence="5">
    <location>
        <begin position="312"/>
        <end position="332"/>
    </location>
</feature>
<keyword evidence="5" id="KW-0472">Membrane</keyword>
<organism evidence="9 10">
    <name type="scientific">Dokdonia ponticola</name>
    <dbReference type="NCBI Taxonomy" id="2041041"/>
    <lineage>
        <taxon>Bacteria</taxon>
        <taxon>Pseudomonadati</taxon>
        <taxon>Bacteroidota</taxon>
        <taxon>Flavobacteriia</taxon>
        <taxon>Flavobacteriales</taxon>
        <taxon>Flavobacteriaceae</taxon>
        <taxon>Dokdonia</taxon>
    </lineage>
</organism>
<dbReference type="Pfam" id="PF02518">
    <property type="entry name" value="HATPase_c"/>
    <property type="match status" value="1"/>
</dbReference>
<dbReference type="Gene3D" id="1.10.287.130">
    <property type="match status" value="1"/>
</dbReference>
<dbReference type="InterPro" id="IPR036097">
    <property type="entry name" value="HisK_dim/P_sf"/>
</dbReference>
<gene>
    <name evidence="9" type="ORF">ACFO3O_11275</name>
</gene>
<dbReference type="InterPro" id="IPR004358">
    <property type="entry name" value="Sig_transdc_His_kin-like_C"/>
</dbReference>
<sequence length="722" mass="83124">MSCKYLFYAFILNVHFFTVAQETDTVIEDSMYTEVERAYGLFDQFDYGEAIKISDKVIDYATKTNNNHLKAKAYNVLGNTYYNTGNDSLCFDYLFKSRDYFLKSKDIGNAIKVTSDIGVTYREFDSIATSNVYFKEAIELGRSSQNKDEIIYPLYNYGRYLYAYEQDYTNALIYFQEAYELSQSSSLVKGRSIVGYLYMKMSDCYYELGDETNYKYYYDQSIAYAQEYSFYGILATLYRSKSERYYADNKPEEAFLALREYTQVADTIYTFRELEIAKEVEANIRIKDTKEKLIQATVEKEKQAIAYRKSQVSNVIFIMLSIVLLLGVYAIFKKNKQLKIAKEKAEALSNVKSKFYSEISHELRTPLYAVIELSRLLLKENVNSSHKEYLESLNFSGNHLLSLINNVLQLNKVESGKMTLEFLEFRPKILILNIVESLEYAIRHSNNRVQLAYDVNIPEVLVGDSLKLSQVLINLISNAIKFTNDGMIRITTKLLDEQEDEVTVYFAVKDNGIGISKENQTKIFEEFYQEHDPSEKSFKGSGLGLSIVKMTLDAMGSSIDIESAKGEGATFSFVLKLSTSNKPIINEEDLIDLSQDLRHKKILVVDDNKINLLVTKKILDQYYIQAEVVDSGSKAIARLKETRFDCILMDIHMPELDGYETTEKIRERGDQTPIIALTATSTEEVERKISGRQMNGYILKPFITADFIQKIHDAVMQKQEEF</sequence>
<dbReference type="PANTHER" id="PTHR45339">
    <property type="entry name" value="HYBRID SIGNAL TRANSDUCTION HISTIDINE KINASE J"/>
    <property type="match status" value="1"/>
</dbReference>
<feature type="chain" id="PRO_5046477884" description="histidine kinase" evidence="6">
    <location>
        <begin position="21"/>
        <end position="722"/>
    </location>
</feature>
<evidence type="ECO:0000256" key="2">
    <source>
        <dbReference type="ARBA" id="ARBA00012438"/>
    </source>
</evidence>
<dbReference type="PROSITE" id="PS50109">
    <property type="entry name" value="HIS_KIN"/>
    <property type="match status" value="1"/>
</dbReference>
<dbReference type="SMART" id="SM00448">
    <property type="entry name" value="REC"/>
    <property type="match status" value="1"/>
</dbReference>
<dbReference type="SUPFAM" id="SSF52172">
    <property type="entry name" value="CheY-like"/>
    <property type="match status" value="1"/>
</dbReference>
<dbReference type="CDD" id="cd17546">
    <property type="entry name" value="REC_hyHK_CKI1_RcsC-like"/>
    <property type="match status" value="1"/>
</dbReference>
<comment type="caution">
    <text evidence="9">The sequence shown here is derived from an EMBL/GenBank/DDBJ whole genome shotgun (WGS) entry which is preliminary data.</text>
</comment>
<dbReference type="InterPro" id="IPR011006">
    <property type="entry name" value="CheY-like_superfamily"/>
</dbReference>
<dbReference type="Pfam" id="PF00512">
    <property type="entry name" value="HisKA"/>
    <property type="match status" value="1"/>
</dbReference>
<evidence type="ECO:0000313" key="9">
    <source>
        <dbReference type="EMBL" id="MFC4634492.1"/>
    </source>
</evidence>
<keyword evidence="9" id="KW-0547">Nucleotide-binding</keyword>
<dbReference type="RefSeq" id="WP_379978801.1">
    <property type="nucleotide sequence ID" value="NZ_JBHSFV010000006.1"/>
</dbReference>
<dbReference type="PANTHER" id="PTHR45339:SF5">
    <property type="entry name" value="HISTIDINE KINASE"/>
    <property type="match status" value="1"/>
</dbReference>
<feature type="domain" description="Histidine kinase" evidence="7">
    <location>
        <begin position="358"/>
        <end position="579"/>
    </location>
</feature>
<keyword evidence="6" id="KW-0732">Signal</keyword>
<keyword evidence="9" id="KW-0067">ATP-binding</keyword>
<evidence type="ECO:0000259" key="8">
    <source>
        <dbReference type="PROSITE" id="PS50110"/>
    </source>
</evidence>
<dbReference type="SMART" id="SM00387">
    <property type="entry name" value="HATPase_c"/>
    <property type="match status" value="1"/>
</dbReference>
<comment type="catalytic activity">
    <reaction evidence="1">
        <text>ATP + protein L-histidine = ADP + protein N-phospho-L-histidine.</text>
        <dbReference type="EC" id="2.7.13.3"/>
    </reaction>
</comment>
<dbReference type="SUPFAM" id="SSF47384">
    <property type="entry name" value="Homodimeric domain of signal transducing histidine kinase"/>
    <property type="match status" value="1"/>
</dbReference>
<keyword evidence="3 4" id="KW-0597">Phosphoprotein</keyword>
<dbReference type="EC" id="2.7.13.3" evidence="2"/>
<dbReference type="SUPFAM" id="SSF48452">
    <property type="entry name" value="TPR-like"/>
    <property type="match status" value="2"/>
</dbReference>
<dbReference type="Gene3D" id="1.25.40.10">
    <property type="entry name" value="Tetratricopeptide repeat domain"/>
    <property type="match status" value="1"/>
</dbReference>
<evidence type="ECO:0000259" key="7">
    <source>
        <dbReference type="PROSITE" id="PS50109"/>
    </source>
</evidence>
<dbReference type="InterPro" id="IPR005467">
    <property type="entry name" value="His_kinase_dom"/>
</dbReference>
<dbReference type="InterPro" id="IPR001789">
    <property type="entry name" value="Sig_transdc_resp-reg_receiver"/>
</dbReference>
<dbReference type="PROSITE" id="PS50110">
    <property type="entry name" value="RESPONSE_REGULATORY"/>
    <property type="match status" value="1"/>
</dbReference>
<dbReference type="Pfam" id="PF00072">
    <property type="entry name" value="Response_reg"/>
    <property type="match status" value="1"/>
</dbReference>
<keyword evidence="5" id="KW-1133">Transmembrane helix</keyword>
<feature type="modified residue" description="4-aspartylphosphate" evidence="4">
    <location>
        <position position="650"/>
    </location>
</feature>
<evidence type="ECO:0000256" key="5">
    <source>
        <dbReference type="SAM" id="Phobius"/>
    </source>
</evidence>
<dbReference type="SUPFAM" id="SSF55874">
    <property type="entry name" value="ATPase domain of HSP90 chaperone/DNA topoisomerase II/histidine kinase"/>
    <property type="match status" value="1"/>
</dbReference>
<dbReference type="InterPro" id="IPR003661">
    <property type="entry name" value="HisK_dim/P_dom"/>
</dbReference>
<evidence type="ECO:0000256" key="3">
    <source>
        <dbReference type="ARBA" id="ARBA00022553"/>
    </source>
</evidence>
<dbReference type="GO" id="GO:0005524">
    <property type="term" value="F:ATP binding"/>
    <property type="evidence" value="ECO:0007669"/>
    <property type="project" value="UniProtKB-KW"/>
</dbReference>
<evidence type="ECO:0000256" key="4">
    <source>
        <dbReference type="PROSITE-ProRule" id="PRU00169"/>
    </source>
</evidence>
<dbReference type="SMART" id="SM00388">
    <property type="entry name" value="HisKA"/>
    <property type="match status" value="1"/>
</dbReference>
<evidence type="ECO:0000313" key="10">
    <source>
        <dbReference type="Proteomes" id="UP001596043"/>
    </source>
</evidence>
<dbReference type="Gene3D" id="3.30.565.10">
    <property type="entry name" value="Histidine kinase-like ATPase, C-terminal domain"/>
    <property type="match status" value="1"/>
</dbReference>
<dbReference type="PRINTS" id="PR00344">
    <property type="entry name" value="BCTRLSENSOR"/>
</dbReference>
<name>A0ABV9HWF3_9FLAO</name>
<proteinExistence type="predicted"/>
<evidence type="ECO:0000256" key="1">
    <source>
        <dbReference type="ARBA" id="ARBA00000085"/>
    </source>
</evidence>
<accession>A0ABV9HWF3</accession>
<keyword evidence="5" id="KW-0812">Transmembrane</keyword>
<dbReference type="CDD" id="cd16922">
    <property type="entry name" value="HATPase_EvgS-ArcB-TorS-like"/>
    <property type="match status" value="1"/>
</dbReference>
<reference evidence="10" key="1">
    <citation type="journal article" date="2019" name="Int. J. Syst. Evol. Microbiol.">
        <title>The Global Catalogue of Microorganisms (GCM) 10K type strain sequencing project: providing services to taxonomists for standard genome sequencing and annotation.</title>
        <authorList>
            <consortium name="The Broad Institute Genomics Platform"/>
            <consortium name="The Broad Institute Genome Sequencing Center for Infectious Disease"/>
            <person name="Wu L."/>
            <person name="Ma J."/>
        </authorList>
    </citation>
    <scope>NUCLEOTIDE SEQUENCE [LARGE SCALE GENOMIC DNA]</scope>
    <source>
        <strain evidence="10">YJ-61-S</strain>
    </source>
</reference>
<evidence type="ECO:0000256" key="6">
    <source>
        <dbReference type="SAM" id="SignalP"/>
    </source>
</evidence>
<dbReference type="EMBL" id="JBHSFV010000006">
    <property type="protein sequence ID" value="MFC4634492.1"/>
    <property type="molecule type" value="Genomic_DNA"/>
</dbReference>
<dbReference type="CDD" id="cd00082">
    <property type="entry name" value="HisKA"/>
    <property type="match status" value="1"/>
</dbReference>
<protein>
    <recommendedName>
        <fullName evidence="2">histidine kinase</fullName>
        <ecNumber evidence="2">2.7.13.3</ecNumber>
    </recommendedName>
</protein>
<dbReference type="InterPro" id="IPR011990">
    <property type="entry name" value="TPR-like_helical_dom_sf"/>
</dbReference>